<protein>
    <submittedName>
        <fullName evidence="8">(thale cress) hypothetical protein</fullName>
    </submittedName>
</protein>
<evidence type="ECO:0000256" key="3">
    <source>
        <dbReference type="ARBA" id="ARBA00022801"/>
    </source>
</evidence>
<dbReference type="PRINTS" id="PR00705">
    <property type="entry name" value="PAPAIN"/>
</dbReference>
<keyword evidence="5" id="KW-1015">Disulfide bond</keyword>
<comment type="similarity">
    <text evidence="1">Belongs to the peptidase C1 family.</text>
</comment>
<dbReference type="GO" id="GO:0008234">
    <property type="term" value="F:cysteine-type peptidase activity"/>
    <property type="evidence" value="ECO:0007669"/>
    <property type="project" value="UniProtKB-KW"/>
</dbReference>
<evidence type="ECO:0000256" key="1">
    <source>
        <dbReference type="ARBA" id="ARBA00008455"/>
    </source>
</evidence>
<dbReference type="AlphaFoldDB" id="A0A7G2FJI1"/>
<dbReference type="SMART" id="SM00645">
    <property type="entry name" value="Pept_C1"/>
    <property type="match status" value="1"/>
</dbReference>
<accession>A0A7G2FJI1</accession>
<dbReference type="CDD" id="cd02248">
    <property type="entry name" value="Peptidase_C1A"/>
    <property type="match status" value="1"/>
</dbReference>
<dbReference type="PROSITE" id="PS00640">
    <property type="entry name" value="THIOL_PROTEASE_ASN"/>
    <property type="match status" value="1"/>
</dbReference>
<name>A0A7G2FJI1_ARATH</name>
<dbReference type="InterPro" id="IPR013128">
    <property type="entry name" value="Peptidase_C1A"/>
</dbReference>
<dbReference type="SUPFAM" id="SSF54001">
    <property type="entry name" value="Cysteine proteinases"/>
    <property type="match status" value="1"/>
</dbReference>
<organism evidence="8 9">
    <name type="scientific">Arabidopsis thaliana</name>
    <name type="common">Mouse-ear cress</name>
    <dbReference type="NCBI Taxonomy" id="3702"/>
    <lineage>
        <taxon>Eukaryota</taxon>
        <taxon>Viridiplantae</taxon>
        <taxon>Streptophyta</taxon>
        <taxon>Embryophyta</taxon>
        <taxon>Tracheophyta</taxon>
        <taxon>Spermatophyta</taxon>
        <taxon>Magnoliopsida</taxon>
        <taxon>eudicotyledons</taxon>
        <taxon>Gunneridae</taxon>
        <taxon>Pentapetalae</taxon>
        <taxon>rosids</taxon>
        <taxon>malvids</taxon>
        <taxon>Brassicales</taxon>
        <taxon>Brassicaceae</taxon>
        <taxon>Camelineae</taxon>
        <taxon>Arabidopsis</taxon>
    </lineage>
</organism>
<evidence type="ECO:0000259" key="6">
    <source>
        <dbReference type="SMART" id="SM00645"/>
    </source>
</evidence>
<feature type="domain" description="Peptidase C1A papain C-terminal" evidence="6">
    <location>
        <begin position="367"/>
        <end position="554"/>
    </location>
</feature>
<evidence type="ECO:0000256" key="2">
    <source>
        <dbReference type="ARBA" id="ARBA00022670"/>
    </source>
</evidence>
<dbReference type="Pfam" id="PF00112">
    <property type="entry name" value="Peptidase_C1"/>
    <property type="match status" value="1"/>
</dbReference>
<dbReference type="InterPro" id="IPR038765">
    <property type="entry name" value="Papain-like_cys_pep_sf"/>
</dbReference>
<dbReference type="InterPro" id="IPR025661">
    <property type="entry name" value="Pept_asp_AS"/>
</dbReference>
<reference evidence="8 9" key="1">
    <citation type="submission" date="2020-09" db="EMBL/GenBank/DDBJ databases">
        <authorList>
            <person name="Ashkenazy H."/>
        </authorList>
    </citation>
    <scope>NUCLEOTIDE SEQUENCE [LARGE SCALE GENOMIC DNA]</scope>
    <source>
        <strain evidence="9">cv. Cdm-0</strain>
    </source>
</reference>
<proteinExistence type="inferred from homology"/>
<dbReference type="InterPro" id="IPR025660">
    <property type="entry name" value="Pept_his_AS"/>
</dbReference>
<gene>
    <name evidence="8" type="ORF">AT9943_LOCUS22674</name>
</gene>
<dbReference type="GO" id="GO:0006508">
    <property type="term" value="P:proteolysis"/>
    <property type="evidence" value="ECO:0007669"/>
    <property type="project" value="UniProtKB-KW"/>
</dbReference>
<dbReference type="InterPro" id="IPR013201">
    <property type="entry name" value="Prot_inhib_I29"/>
</dbReference>
<dbReference type="Pfam" id="PF08246">
    <property type="entry name" value="Inhibitor_I29"/>
    <property type="match status" value="1"/>
</dbReference>
<keyword evidence="3" id="KW-0378">Hydrolase</keyword>
<dbReference type="PROSITE" id="PS00139">
    <property type="entry name" value="THIOL_PROTEASE_CYS"/>
    <property type="match status" value="1"/>
</dbReference>
<dbReference type="InterPro" id="IPR039417">
    <property type="entry name" value="Peptidase_C1A_papain-like"/>
</dbReference>
<evidence type="ECO:0000259" key="7">
    <source>
        <dbReference type="SMART" id="SM00848"/>
    </source>
</evidence>
<evidence type="ECO:0000313" key="8">
    <source>
        <dbReference type="EMBL" id="CAD5335420.1"/>
    </source>
</evidence>
<dbReference type="EMBL" id="LR881470">
    <property type="protein sequence ID" value="CAD5335420.1"/>
    <property type="molecule type" value="Genomic_DNA"/>
</dbReference>
<dbReference type="PANTHER" id="PTHR12411">
    <property type="entry name" value="CYSTEINE PROTEASE FAMILY C1-RELATED"/>
    <property type="match status" value="1"/>
</dbReference>
<evidence type="ECO:0000313" key="9">
    <source>
        <dbReference type="Proteomes" id="UP000516314"/>
    </source>
</evidence>
<evidence type="ECO:0000256" key="4">
    <source>
        <dbReference type="ARBA" id="ARBA00022807"/>
    </source>
</evidence>
<keyword evidence="4" id="KW-0788">Thiol protease</keyword>
<feature type="domain" description="Cathepsin propeptide inhibitor" evidence="7">
    <location>
        <begin position="285"/>
        <end position="341"/>
    </location>
</feature>
<dbReference type="Gene3D" id="3.90.70.10">
    <property type="entry name" value="Cysteine proteinases"/>
    <property type="match status" value="2"/>
</dbReference>
<dbReference type="Proteomes" id="UP000516314">
    <property type="component" value="Chromosome 5"/>
</dbReference>
<sequence length="556" mass="61526">MEKITKEERRNRCLPSFGSIYRSKRTGKKEAAAAKTKVEADLIIVKNEDKSNEEQKKIEKCWMMSEDGEGGKSTVEYDGSSILNTSGVLRGDEDISEEEPEEVAEILIDKEEDSEFLITMVLDLLVEDNKSLQHKSNAANKNSSLLDEEVITGEGSKECDGVLSIDESLKVVETEKVDKADEKSTVEQRLENVDANRTQAEQPTTQEQAITIQKQNRAVTRPRQPTYVPSPSARGQGYHVSAAPINMGICAPPSHPMRNDFNKVKTFDLKGVIKSSGQSRHVLSFARFTHRYGKKYQNVEEMKLRFSIFKENLDLIRSTNKKGLSYKLGVNQFADLTWQEFQRTKLGAAQNCSATLKGSHKVTEAALPETKDWREDGIVSPVKDQGGCGSCWTFSTTGALEAAYHQAFGKGISLSEQQLVDCAGAFNNYGCNGGLPSQAFEYIKSNGGLDTEKAYPYTDELKHAVGLVRPVSIAFEVIHSFRLYKSGVYTDSHCGSTPMDVNHAVLAVGYGVEDGVPYWLIKNSWGADWGDKGYFKMEMGKNMCGIATCASYPVVA</sequence>
<dbReference type="InterPro" id="IPR000668">
    <property type="entry name" value="Peptidase_C1A_C"/>
</dbReference>
<dbReference type="InterPro" id="IPR000169">
    <property type="entry name" value="Pept_cys_AS"/>
</dbReference>
<keyword evidence="2" id="KW-0645">Protease</keyword>
<dbReference type="PROSITE" id="PS00639">
    <property type="entry name" value="THIOL_PROTEASE_HIS"/>
    <property type="match status" value="1"/>
</dbReference>
<dbReference type="SMART" id="SM00848">
    <property type="entry name" value="Inhibitor_I29"/>
    <property type="match status" value="1"/>
</dbReference>
<evidence type="ECO:0000256" key="5">
    <source>
        <dbReference type="ARBA" id="ARBA00023157"/>
    </source>
</evidence>